<proteinExistence type="inferred from homology"/>
<feature type="transmembrane region" description="Helical" evidence="8">
    <location>
        <begin position="375"/>
        <end position="395"/>
    </location>
</feature>
<keyword evidence="7 8" id="KW-0472">Membrane</keyword>
<feature type="transmembrane region" description="Helical" evidence="8">
    <location>
        <begin position="350"/>
        <end position="369"/>
    </location>
</feature>
<evidence type="ECO:0000313" key="11">
    <source>
        <dbReference type="Proteomes" id="UP000029839"/>
    </source>
</evidence>
<dbReference type="GO" id="GO:0055085">
    <property type="term" value="P:transmembrane transport"/>
    <property type="evidence" value="ECO:0007669"/>
    <property type="project" value="InterPro"/>
</dbReference>
<feature type="transmembrane region" description="Helical" evidence="8">
    <location>
        <begin position="172"/>
        <end position="194"/>
    </location>
</feature>
<feature type="domain" description="Amino acid permease/ SLC12A" evidence="9">
    <location>
        <begin position="35"/>
        <end position="443"/>
    </location>
</feature>
<dbReference type="GO" id="GO:0016020">
    <property type="term" value="C:membrane"/>
    <property type="evidence" value="ECO:0007669"/>
    <property type="project" value="UniProtKB-SubCell"/>
</dbReference>
<feature type="transmembrane region" description="Helical" evidence="8">
    <location>
        <begin position="296"/>
        <end position="316"/>
    </location>
</feature>
<feature type="transmembrane region" description="Helical" evidence="8">
    <location>
        <begin position="57"/>
        <end position="79"/>
    </location>
</feature>
<feature type="transmembrane region" description="Helical" evidence="8">
    <location>
        <begin position="214"/>
        <end position="236"/>
    </location>
</feature>
<keyword evidence="3" id="KW-0813">Transport</keyword>
<feature type="transmembrane region" description="Helical" evidence="8">
    <location>
        <begin position="113"/>
        <end position="134"/>
    </location>
</feature>
<dbReference type="RefSeq" id="WP_229734511.1">
    <property type="nucleotide sequence ID" value="NZ_AXCY01000054.1"/>
</dbReference>
<comment type="similarity">
    <text evidence="2">Belongs to the amino acid-polyamine-organocation (APC) superfamily. Amino acid transporter (AAT) (TC 2.A.3.1) family.</text>
</comment>
<gene>
    <name evidence="10" type="ORF">N868_09335</name>
</gene>
<dbReference type="PIRSF" id="PIRSF006060">
    <property type="entry name" value="AA_transporter"/>
    <property type="match status" value="1"/>
</dbReference>
<keyword evidence="6 8" id="KW-1133">Transmembrane helix</keyword>
<accession>A0A0A0BT57</accession>
<dbReference type="AlphaFoldDB" id="A0A0A0BT57"/>
<dbReference type="EMBL" id="AXCY01000054">
    <property type="protein sequence ID" value="KGM10324.1"/>
    <property type="molecule type" value="Genomic_DNA"/>
</dbReference>
<dbReference type="GO" id="GO:0006865">
    <property type="term" value="P:amino acid transport"/>
    <property type="evidence" value="ECO:0007669"/>
    <property type="project" value="UniProtKB-KW"/>
</dbReference>
<evidence type="ECO:0000256" key="7">
    <source>
        <dbReference type="ARBA" id="ARBA00023136"/>
    </source>
</evidence>
<feature type="transmembrane region" description="Helical" evidence="8">
    <location>
        <begin position="416"/>
        <end position="438"/>
    </location>
</feature>
<comment type="caution">
    <text evidence="10">The sequence shown here is derived from an EMBL/GenBank/DDBJ whole genome shotgun (WGS) entry which is preliminary data.</text>
</comment>
<evidence type="ECO:0000256" key="8">
    <source>
        <dbReference type="SAM" id="Phobius"/>
    </source>
</evidence>
<feature type="transmembrane region" description="Helical" evidence="8">
    <location>
        <begin position="444"/>
        <end position="462"/>
    </location>
</feature>
<dbReference type="PROSITE" id="PS00218">
    <property type="entry name" value="AMINO_ACID_PERMEASE_1"/>
    <property type="match status" value="1"/>
</dbReference>
<evidence type="ECO:0000256" key="2">
    <source>
        <dbReference type="ARBA" id="ARBA00008583"/>
    </source>
</evidence>
<dbReference type="Pfam" id="PF00324">
    <property type="entry name" value="AA_permease"/>
    <property type="match status" value="1"/>
</dbReference>
<keyword evidence="5" id="KW-0029">Amino-acid transport</keyword>
<feature type="transmembrane region" description="Helical" evidence="8">
    <location>
        <begin position="140"/>
        <end position="160"/>
    </location>
</feature>
<evidence type="ECO:0000259" key="9">
    <source>
        <dbReference type="Pfam" id="PF00324"/>
    </source>
</evidence>
<dbReference type="FunFam" id="1.20.1740.10:FF:000001">
    <property type="entry name" value="Amino acid permease"/>
    <property type="match status" value="1"/>
</dbReference>
<reference evidence="10 11" key="1">
    <citation type="submission" date="2013-08" db="EMBL/GenBank/DDBJ databases">
        <title>Genome sequencing of Cellulomonas carbonis T26.</title>
        <authorList>
            <person name="Chen F."/>
            <person name="Li Y."/>
            <person name="Wang G."/>
        </authorList>
    </citation>
    <scope>NUCLEOTIDE SEQUENCE [LARGE SCALE GENOMIC DNA]</scope>
    <source>
        <strain evidence="10 11">T26</strain>
    </source>
</reference>
<evidence type="ECO:0000256" key="4">
    <source>
        <dbReference type="ARBA" id="ARBA00022692"/>
    </source>
</evidence>
<feature type="transmembrane region" description="Helical" evidence="8">
    <location>
        <begin position="257"/>
        <end position="276"/>
    </location>
</feature>
<evidence type="ECO:0000256" key="5">
    <source>
        <dbReference type="ARBA" id="ARBA00022970"/>
    </source>
</evidence>
<protein>
    <submittedName>
        <fullName evidence="10">Amino acid transporter</fullName>
    </submittedName>
</protein>
<name>A0A0A0BT57_9CELL</name>
<evidence type="ECO:0000313" key="10">
    <source>
        <dbReference type="EMBL" id="KGM10324.1"/>
    </source>
</evidence>
<keyword evidence="11" id="KW-1185">Reference proteome</keyword>
<keyword evidence="4 8" id="KW-0812">Transmembrane</keyword>
<reference evidence="10 11" key="2">
    <citation type="journal article" date="2015" name="Stand. Genomic Sci.">
        <title>Draft genome sequence of Cellulomonas carbonis T26(T) and comparative analysis of six Cellulomonas genomes.</title>
        <authorList>
            <person name="Zhuang W."/>
            <person name="Zhang S."/>
            <person name="Xia X."/>
            <person name="Wang G."/>
        </authorList>
    </citation>
    <scope>NUCLEOTIDE SEQUENCE [LARGE SCALE GENOMIC DNA]</scope>
    <source>
        <strain evidence="10 11">T26</strain>
    </source>
</reference>
<dbReference type="Gene3D" id="1.20.1740.10">
    <property type="entry name" value="Amino acid/polyamine transporter I"/>
    <property type="match status" value="1"/>
</dbReference>
<dbReference type="InterPro" id="IPR004840">
    <property type="entry name" value="Amino_acid_permease_CS"/>
</dbReference>
<evidence type="ECO:0000256" key="1">
    <source>
        <dbReference type="ARBA" id="ARBA00004141"/>
    </source>
</evidence>
<dbReference type="InterPro" id="IPR004841">
    <property type="entry name" value="AA-permease/SLC12A_dom"/>
</dbReference>
<sequence>MTEHDGPTTPAPAGARTAELAPEEQHLGHGLRVRHLTMMGLGSAIGAGLFIGTGQGIAIAGPAILASYAIAGLLIVLVMRMLAELAAALPSSGSFSTYAEAGIGRWAGFTLGWVYWFTLIMVLGVEITASSAIIHSWVALPQWLIAVVLVVGFAAVNLAGVRSFGEFEYWFAALKVGVIVVFLVVGVLLVLGVLPDRDPVGLTNLLGHGGFAPQGLAGIAAGLLVVVFAFGGIEIITIAAAESDDPQRSIARAARTIVWRILLFYVGSVAIMVLVLPWTSPELVGGPFVAVLGEAGIPGLAAIMEVVVVVALLSAFNANVYGTSRMAFSLAERGDGPPVLTAVSRRGVPWVAVVVSVVFALVSVLLNWLLPETLLGILLSAVGASLLVIWIAIAVSQLRLRPRLEATGRPLTVRMWAFPSLTWFTLALLGGIVLLMLTDDAARRQALATTVLVAGVAGIYAVRERLRRRRPAVA</sequence>
<evidence type="ECO:0000256" key="3">
    <source>
        <dbReference type="ARBA" id="ARBA00022448"/>
    </source>
</evidence>
<dbReference type="Proteomes" id="UP000029839">
    <property type="component" value="Unassembled WGS sequence"/>
</dbReference>
<comment type="subcellular location">
    <subcellularLocation>
        <location evidence="1">Membrane</location>
        <topology evidence="1">Multi-pass membrane protein</topology>
    </subcellularLocation>
</comment>
<organism evidence="10 11">
    <name type="scientific">Cellulomonas carbonis T26</name>
    <dbReference type="NCBI Taxonomy" id="947969"/>
    <lineage>
        <taxon>Bacteria</taxon>
        <taxon>Bacillati</taxon>
        <taxon>Actinomycetota</taxon>
        <taxon>Actinomycetes</taxon>
        <taxon>Micrococcales</taxon>
        <taxon>Cellulomonadaceae</taxon>
        <taxon>Cellulomonas</taxon>
    </lineage>
</organism>
<dbReference type="PANTHER" id="PTHR43495:SF5">
    <property type="entry name" value="GAMMA-AMINOBUTYRIC ACID PERMEASE"/>
    <property type="match status" value="1"/>
</dbReference>
<dbReference type="PANTHER" id="PTHR43495">
    <property type="entry name" value="GABA PERMEASE"/>
    <property type="match status" value="1"/>
</dbReference>
<evidence type="ECO:0000256" key="6">
    <source>
        <dbReference type="ARBA" id="ARBA00022989"/>
    </source>
</evidence>